<reference evidence="3 4" key="1">
    <citation type="submission" date="2024-10" db="EMBL/GenBank/DDBJ databases">
        <title>Updated reference genomes for cyclostephanoid diatoms.</title>
        <authorList>
            <person name="Roberts W.R."/>
            <person name="Alverson A.J."/>
        </authorList>
    </citation>
    <scope>NUCLEOTIDE SEQUENCE [LARGE SCALE GENOMIC DNA]</scope>
    <source>
        <strain evidence="3 4">AJA232-27</strain>
    </source>
</reference>
<dbReference type="AlphaFoldDB" id="A0ABD3MEK3"/>
<feature type="transmembrane region" description="Helical" evidence="2">
    <location>
        <begin position="23"/>
        <end position="46"/>
    </location>
</feature>
<evidence type="ECO:0008006" key="5">
    <source>
        <dbReference type="Google" id="ProtNLM"/>
    </source>
</evidence>
<keyword evidence="2" id="KW-0812">Transmembrane</keyword>
<keyword evidence="4" id="KW-1185">Reference proteome</keyword>
<dbReference type="Proteomes" id="UP001530293">
    <property type="component" value="Unassembled WGS sequence"/>
</dbReference>
<feature type="region of interest" description="Disordered" evidence="1">
    <location>
        <begin position="64"/>
        <end position="83"/>
    </location>
</feature>
<dbReference type="EMBL" id="JALLBG020000161">
    <property type="protein sequence ID" value="KAL3761039.1"/>
    <property type="molecule type" value="Genomic_DNA"/>
</dbReference>
<evidence type="ECO:0000313" key="4">
    <source>
        <dbReference type="Proteomes" id="UP001530293"/>
    </source>
</evidence>
<protein>
    <recommendedName>
        <fullName evidence="5">ATP-grasp domain-containing protein</fullName>
    </recommendedName>
</protein>
<proteinExistence type="predicted"/>
<dbReference type="Pfam" id="PF14305">
    <property type="entry name" value="ATPgrasp_TupA"/>
    <property type="match status" value="1"/>
</dbReference>
<evidence type="ECO:0000256" key="1">
    <source>
        <dbReference type="SAM" id="MobiDB-lite"/>
    </source>
</evidence>
<name>A0ABD3MEK3_9STRA</name>
<comment type="caution">
    <text evidence="3">The sequence shown here is derived from an EMBL/GenBank/DDBJ whole genome shotgun (WGS) entry which is preliminary data.</text>
</comment>
<keyword evidence="2" id="KW-1133">Transmembrane helix</keyword>
<evidence type="ECO:0000313" key="3">
    <source>
        <dbReference type="EMBL" id="KAL3761039.1"/>
    </source>
</evidence>
<dbReference type="InterPro" id="IPR029465">
    <property type="entry name" value="ATPgrasp_TupA"/>
</dbReference>
<sequence length="510" mass="57521">MTKIGNLRGSRSEGRQHSASKSYIRCGILALVVGCFAIFFLFTIAWTANLTARVRTNPSRRNRQIDDELSNLPPARSSRSIASSTNTQYNDEYIMWCKEEAFMDYCTHHYKGNATWGKLHSPYVDKISAKDIVANMHVPNLNVIPTLAILDKDNITEKYTLEFMKSLKQPYIIKATHLSGGVARVQNNQYHCFKYCGNDKIHLLDDTAHSLSLKQLVDDLQADYSKNGNELQYKYITPHVIIEEDIISGQKTNTDVTFWWLSNGHPVFVSEQCELPAAGSKQQGFQMRRLFVGTDHRRLPIVFNRGECERLPQKPASWETQFKIAQAIGKHFPGEVVRLDLYGGGNEVYFSEFTFTTAGCWRTFTPALTDGLLYGLMKGQLSTEVVTPDYVERVLSDTSWVALMIDDGEESEQLSTNSWRGTMYPSPVDLCMQIENSYDGENKRVVRAELFDTCIQFARAVQNFGVRCFIVSEMNGAQHVVRSFGVNKEGADHGKDSIRVCAESDGAQAG</sequence>
<feature type="compositionally biased region" description="Low complexity" evidence="1">
    <location>
        <begin position="73"/>
        <end position="83"/>
    </location>
</feature>
<accession>A0ABD3MEK3</accession>
<keyword evidence="2" id="KW-0472">Membrane</keyword>
<evidence type="ECO:0000256" key="2">
    <source>
        <dbReference type="SAM" id="Phobius"/>
    </source>
</evidence>
<gene>
    <name evidence="3" type="ORF">ACHAWU_005176</name>
</gene>
<organism evidence="3 4">
    <name type="scientific">Discostella pseudostelligera</name>
    <dbReference type="NCBI Taxonomy" id="259834"/>
    <lineage>
        <taxon>Eukaryota</taxon>
        <taxon>Sar</taxon>
        <taxon>Stramenopiles</taxon>
        <taxon>Ochrophyta</taxon>
        <taxon>Bacillariophyta</taxon>
        <taxon>Coscinodiscophyceae</taxon>
        <taxon>Thalassiosirophycidae</taxon>
        <taxon>Stephanodiscales</taxon>
        <taxon>Stephanodiscaceae</taxon>
        <taxon>Discostella</taxon>
    </lineage>
</organism>